<keyword evidence="8" id="KW-0800">Toxin</keyword>
<comment type="cofactor">
    <cofactor evidence="1 8">
        <name>Mg(2+)</name>
        <dbReference type="ChEBI" id="CHEBI:18420"/>
    </cofactor>
</comment>
<sequence>MIYLLDTSGLVRLLADPAIQAAWEQAIVAQTVGSCYVQRSEFLYSARDAQEFDELNEMFARIYPDVSVPKQAGAWVNAVQHRMSRVGQHRSASAVDLIIAATAAHHGLTVLHDDNDFRTVARHATDLTEHNIRNY</sequence>
<keyword evidence="5 8" id="KW-0378">Hydrolase</keyword>
<dbReference type="Pfam" id="PF01850">
    <property type="entry name" value="PIN"/>
    <property type="match status" value="1"/>
</dbReference>
<evidence type="ECO:0000256" key="4">
    <source>
        <dbReference type="ARBA" id="ARBA00022723"/>
    </source>
</evidence>
<dbReference type="PANTHER" id="PTHR33653:SF1">
    <property type="entry name" value="RIBONUCLEASE VAPC2"/>
    <property type="match status" value="1"/>
</dbReference>
<dbReference type="AlphaFoldDB" id="A0A511MSG5"/>
<evidence type="ECO:0000256" key="1">
    <source>
        <dbReference type="ARBA" id="ARBA00001946"/>
    </source>
</evidence>
<feature type="binding site" evidence="8">
    <location>
        <position position="6"/>
    </location>
    <ligand>
        <name>Mg(2+)</name>
        <dbReference type="ChEBI" id="CHEBI:18420"/>
    </ligand>
</feature>
<dbReference type="RefSeq" id="WP_147141336.1">
    <property type="nucleotide sequence ID" value="NZ_BJXA01000088.1"/>
</dbReference>
<evidence type="ECO:0000256" key="8">
    <source>
        <dbReference type="HAMAP-Rule" id="MF_00265"/>
    </source>
</evidence>
<dbReference type="EMBL" id="BJXA01000088">
    <property type="protein sequence ID" value="GEM43158.1"/>
    <property type="molecule type" value="Genomic_DNA"/>
</dbReference>
<dbReference type="Gene3D" id="3.40.50.1010">
    <property type="entry name" value="5'-nuclease"/>
    <property type="match status" value="1"/>
</dbReference>
<dbReference type="GO" id="GO:0090729">
    <property type="term" value="F:toxin activity"/>
    <property type="evidence" value="ECO:0007669"/>
    <property type="project" value="UniProtKB-KW"/>
</dbReference>
<evidence type="ECO:0000256" key="5">
    <source>
        <dbReference type="ARBA" id="ARBA00022801"/>
    </source>
</evidence>
<keyword evidence="4 8" id="KW-0479">Metal-binding</keyword>
<dbReference type="GO" id="GO:0000287">
    <property type="term" value="F:magnesium ion binding"/>
    <property type="evidence" value="ECO:0007669"/>
    <property type="project" value="UniProtKB-UniRule"/>
</dbReference>
<evidence type="ECO:0000313" key="11">
    <source>
        <dbReference type="Proteomes" id="UP000321424"/>
    </source>
</evidence>
<name>A0A511MSG5_9NOCA</name>
<evidence type="ECO:0000256" key="6">
    <source>
        <dbReference type="ARBA" id="ARBA00022842"/>
    </source>
</evidence>
<proteinExistence type="inferred from homology"/>
<dbReference type="Proteomes" id="UP000321424">
    <property type="component" value="Unassembled WGS sequence"/>
</dbReference>
<comment type="caution">
    <text evidence="10">The sequence shown here is derived from an EMBL/GenBank/DDBJ whole genome shotgun (WGS) entry which is preliminary data.</text>
</comment>
<dbReference type="SUPFAM" id="SSF88723">
    <property type="entry name" value="PIN domain-like"/>
    <property type="match status" value="1"/>
</dbReference>
<keyword evidence="6 8" id="KW-0460">Magnesium</keyword>
<dbReference type="GO" id="GO:0004540">
    <property type="term" value="F:RNA nuclease activity"/>
    <property type="evidence" value="ECO:0007669"/>
    <property type="project" value="InterPro"/>
</dbReference>
<dbReference type="InterPro" id="IPR029060">
    <property type="entry name" value="PIN-like_dom_sf"/>
</dbReference>
<dbReference type="EC" id="3.1.-.-" evidence="8"/>
<organism evidence="10 11">
    <name type="scientific">Nocardia ninae NBRC 108245</name>
    <dbReference type="NCBI Taxonomy" id="1210091"/>
    <lineage>
        <taxon>Bacteria</taxon>
        <taxon>Bacillati</taxon>
        <taxon>Actinomycetota</taxon>
        <taxon>Actinomycetes</taxon>
        <taxon>Mycobacteriales</taxon>
        <taxon>Nocardiaceae</taxon>
        <taxon>Nocardia</taxon>
    </lineage>
</organism>
<gene>
    <name evidence="8" type="primary">vapC</name>
    <name evidence="10" type="ORF">NN4_76770</name>
</gene>
<dbReference type="OrthoDB" id="5185254at2"/>
<protein>
    <recommendedName>
        <fullName evidence="8">Ribonuclease VapC</fullName>
        <shortName evidence="8">RNase VapC</shortName>
        <ecNumber evidence="8">3.1.-.-</ecNumber>
    </recommendedName>
    <alternativeName>
        <fullName evidence="8">Toxin VapC</fullName>
    </alternativeName>
</protein>
<evidence type="ECO:0000313" key="10">
    <source>
        <dbReference type="EMBL" id="GEM43158.1"/>
    </source>
</evidence>
<keyword evidence="3 8" id="KW-0540">Nuclease</keyword>
<evidence type="ECO:0000256" key="2">
    <source>
        <dbReference type="ARBA" id="ARBA00022649"/>
    </source>
</evidence>
<evidence type="ECO:0000256" key="7">
    <source>
        <dbReference type="ARBA" id="ARBA00038093"/>
    </source>
</evidence>
<evidence type="ECO:0000259" key="9">
    <source>
        <dbReference type="Pfam" id="PF01850"/>
    </source>
</evidence>
<reference evidence="10 11" key="1">
    <citation type="submission" date="2019-07" db="EMBL/GenBank/DDBJ databases">
        <title>Whole genome shotgun sequence of Nocardia ninae NBRC 108245.</title>
        <authorList>
            <person name="Hosoyama A."/>
            <person name="Uohara A."/>
            <person name="Ohji S."/>
            <person name="Ichikawa N."/>
        </authorList>
    </citation>
    <scope>NUCLEOTIDE SEQUENCE [LARGE SCALE GENOMIC DNA]</scope>
    <source>
        <strain evidence="10 11">NBRC 108245</strain>
    </source>
</reference>
<dbReference type="GO" id="GO:0016787">
    <property type="term" value="F:hydrolase activity"/>
    <property type="evidence" value="ECO:0007669"/>
    <property type="project" value="UniProtKB-KW"/>
</dbReference>
<dbReference type="InterPro" id="IPR002716">
    <property type="entry name" value="PIN_dom"/>
</dbReference>
<feature type="binding site" evidence="8">
    <location>
        <position position="96"/>
    </location>
    <ligand>
        <name>Mg(2+)</name>
        <dbReference type="ChEBI" id="CHEBI:18420"/>
    </ligand>
</feature>
<keyword evidence="2 8" id="KW-1277">Toxin-antitoxin system</keyword>
<comment type="function">
    <text evidence="8">Toxic component of a toxin-antitoxin (TA) system. An RNase.</text>
</comment>
<dbReference type="InterPro" id="IPR050556">
    <property type="entry name" value="Type_II_TA_system_RNase"/>
</dbReference>
<dbReference type="InterPro" id="IPR022907">
    <property type="entry name" value="VapC_family"/>
</dbReference>
<dbReference type="HAMAP" id="MF_00265">
    <property type="entry name" value="VapC_Nob1"/>
    <property type="match status" value="1"/>
</dbReference>
<comment type="similarity">
    <text evidence="7 8">Belongs to the PINc/VapC protein family.</text>
</comment>
<accession>A0A511MSG5</accession>
<feature type="domain" description="PIN" evidence="9">
    <location>
        <begin position="3"/>
        <end position="122"/>
    </location>
</feature>
<dbReference type="PANTHER" id="PTHR33653">
    <property type="entry name" value="RIBONUCLEASE VAPC2"/>
    <property type="match status" value="1"/>
</dbReference>
<keyword evidence="11" id="KW-1185">Reference proteome</keyword>
<evidence type="ECO:0000256" key="3">
    <source>
        <dbReference type="ARBA" id="ARBA00022722"/>
    </source>
</evidence>